<dbReference type="Proteomes" id="UP000664904">
    <property type="component" value="Chromosome"/>
</dbReference>
<name>A0A975HLN3_9GAMM</name>
<reference evidence="3" key="1">
    <citation type="submission" date="2021-03" db="EMBL/GenBank/DDBJ databases">
        <title>Complete Genome of Pseudoalteromonas xiamenensis STKMTI.2, a new potential marine bacterium producing anti-Vibrio compounds.</title>
        <authorList>
            <person name="Handayani D.P."/>
            <person name="Isnansetyo A."/>
            <person name="Istiqomah I."/>
            <person name="Jumina J."/>
        </authorList>
    </citation>
    <scope>NUCLEOTIDE SEQUENCE</scope>
    <source>
        <strain evidence="3">STKMTI.2</strain>
    </source>
</reference>
<organism evidence="3 4">
    <name type="scientific">Pseudoalteromonas xiamenensis</name>
    <dbReference type="NCBI Taxonomy" id="882626"/>
    <lineage>
        <taxon>Bacteria</taxon>
        <taxon>Pseudomonadati</taxon>
        <taxon>Pseudomonadota</taxon>
        <taxon>Gammaproteobacteria</taxon>
        <taxon>Alteromonadales</taxon>
        <taxon>Pseudoalteromonadaceae</taxon>
        <taxon>Pseudoalteromonas</taxon>
    </lineage>
</organism>
<feature type="chain" id="PRO_5038067535" evidence="1">
    <location>
        <begin position="21"/>
        <end position="391"/>
    </location>
</feature>
<dbReference type="GO" id="GO:0003755">
    <property type="term" value="F:peptidyl-prolyl cis-trans isomerase activity"/>
    <property type="evidence" value="ECO:0007669"/>
    <property type="project" value="InterPro"/>
</dbReference>
<proteinExistence type="predicted"/>
<evidence type="ECO:0000259" key="2">
    <source>
        <dbReference type="Pfam" id="PF13145"/>
    </source>
</evidence>
<keyword evidence="4" id="KW-1185">Reference proteome</keyword>
<dbReference type="EMBL" id="CP072133">
    <property type="protein sequence ID" value="QTH72117.1"/>
    <property type="molecule type" value="Genomic_DNA"/>
</dbReference>
<dbReference type="Pfam" id="PF13145">
    <property type="entry name" value="Rotamase_2"/>
    <property type="match status" value="1"/>
</dbReference>
<accession>A0A975HLN3</accession>
<evidence type="ECO:0000313" key="4">
    <source>
        <dbReference type="Proteomes" id="UP000664904"/>
    </source>
</evidence>
<dbReference type="AlphaFoldDB" id="A0A975HLN3"/>
<protein>
    <submittedName>
        <fullName evidence="3">Peptidyl-prolyl cis-trans isomerase</fullName>
    </submittedName>
</protein>
<feature type="signal peptide" evidence="1">
    <location>
        <begin position="1"/>
        <end position="20"/>
    </location>
</feature>
<keyword evidence="1" id="KW-0732">Signal</keyword>
<evidence type="ECO:0000256" key="1">
    <source>
        <dbReference type="SAM" id="SignalP"/>
    </source>
</evidence>
<gene>
    <name evidence="3" type="ORF">J5O05_04310</name>
</gene>
<dbReference type="RefSeq" id="WP_208843739.1">
    <property type="nucleotide sequence ID" value="NZ_CP072133.1"/>
</dbReference>
<feature type="domain" description="PpiC" evidence="2">
    <location>
        <begin position="243"/>
        <end position="347"/>
    </location>
</feature>
<evidence type="ECO:0000313" key="3">
    <source>
        <dbReference type="EMBL" id="QTH72117.1"/>
    </source>
</evidence>
<keyword evidence="3" id="KW-0413">Isomerase</keyword>
<dbReference type="InterPro" id="IPR000297">
    <property type="entry name" value="PPIase_PpiC"/>
</dbReference>
<dbReference type="KEGG" id="pxi:J5O05_04310"/>
<sequence length="391" mass="44712">MRFSVVIWVVGFALPLFTHASVDTKPLEKLLVNVQKASGQNTTQQQVHERLIENEFLFQELNRYSTTLVTRQSQVGFSNRYHAEQLAMTLLINNFGDIDYQSLKPQQTAPFDKVWLTKAIGAYPVSGVYDNSTLSTLDSIQLKGLPFAVSMKDIVETLSMQKRLRLHQGETQVLYAELERRFRLLQLQNAHTKKLKDLGISYDALYHVALTEIVRAPAQAYFGLKQQMHGERSEYVEHLKGKISNADVSNFYKENKARFRYVTSVEAWAGLFSSRKLAEQCRHLAQDKAAPQAILNCAQDKPLELLSPTIKRETIKDNWAAQAAFNLPENALSQPIRTPDGKWLVIATGKRTYDYYLENSETVKYQATIALLTQVALKTFEDKFNRWKQTL</sequence>